<accession>A0A397SIL3</accession>
<evidence type="ECO:0000313" key="1">
    <source>
        <dbReference type="EMBL" id="RIA84005.1"/>
    </source>
</evidence>
<sequence length="136" mass="15865">MTTIQYYSKYYSLFRYFYQYGIGCEIDVGADGMNSPVRSFANIDSLDEPEWRKDVQSKSSNNHKEFPPLVLGVYIRKNSCCIFIKDNKCPNLKNCTCRTIPPSIRSRRVEVHIKKRTVRSSIFCGSLWTHGKEYTK</sequence>
<gene>
    <name evidence="1" type="ORF">C1645_742662</name>
</gene>
<dbReference type="AlphaFoldDB" id="A0A397SIL3"/>
<evidence type="ECO:0000313" key="2">
    <source>
        <dbReference type="Proteomes" id="UP000265703"/>
    </source>
</evidence>
<keyword evidence="2" id="KW-1185">Reference proteome</keyword>
<proteinExistence type="predicted"/>
<dbReference type="EMBL" id="QKYT01000525">
    <property type="protein sequence ID" value="RIA84005.1"/>
    <property type="molecule type" value="Genomic_DNA"/>
</dbReference>
<reference evidence="1 2" key="1">
    <citation type="submission" date="2018-06" db="EMBL/GenBank/DDBJ databases">
        <title>Comparative genomics reveals the genomic features of Rhizophagus irregularis, R. cerebriforme, R. diaphanum and Gigaspora rosea, and their symbiotic lifestyle signature.</title>
        <authorList>
            <person name="Morin E."/>
            <person name="San Clemente H."/>
            <person name="Chen E.C.H."/>
            <person name="De La Providencia I."/>
            <person name="Hainaut M."/>
            <person name="Kuo A."/>
            <person name="Kohler A."/>
            <person name="Murat C."/>
            <person name="Tang N."/>
            <person name="Roy S."/>
            <person name="Loubradou J."/>
            <person name="Henrissat B."/>
            <person name="Grigoriev I.V."/>
            <person name="Corradi N."/>
            <person name="Roux C."/>
            <person name="Martin F.M."/>
        </authorList>
    </citation>
    <scope>NUCLEOTIDE SEQUENCE [LARGE SCALE GENOMIC DNA]</scope>
    <source>
        <strain evidence="1 2">DAOM 227022</strain>
    </source>
</reference>
<comment type="caution">
    <text evidence="1">The sequence shown here is derived from an EMBL/GenBank/DDBJ whole genome shotgun (WGS) entry which is preliminary data.</text>
</comment>
<protein>
    <submittedName>
        <fullName evidence="1">Uncharacterized protein</fullName>
    </submittedName>
</protein>
<organism evidence="1 2">
    <name type="scientific">Glomus cerebriforme</name>
    <dbReference type="NCBI Taxonomy" id="658196"/>
    <lineage>
        <taxon>Eukaryota</taxon>
        <taxon>Fungi</taxon>
        <taxon>Fungi incertae sedis</taxon>
        <taxon>Mucoromycota</taxon>
        <taxon>Glomeromycotina</taxon>
        <taxon>Glomeromycetes</taxon>
        <taxon>Glomerales</taxon>
        <taxon>Glomeraceae</taxon>
        <taxon>Glomus</taxon>
    </lineage>
</organism>
<dbReference type="Proteomes" id="UP000265703">
    <property type="component" value="Unassembled WGS sequence"/>
</dbReference>
<name>A0A397SIL3_9GLOM</name>